<dbReference type="EMBL" id="KV417292">
    <property type="protein sequence ID" value="KZO94885.1"/>
    <property type="molecule type" value="Genomic_DNA"/>
</dbReference>
<accession>A0A167KQB1</accession>
<keyword evidence="2" id="KW-1185">Reference proteome</keyword>
<dbReference type="AlphaFoldDB" id="A0A167KQB1"/>
<dbReference type="Proteomes" id="UP000076738">
    <property type="component" value="Unassembled WGS sequence"/>
</dbReference>
<organism evidence="1 2">
    <name type="scientific">Calocera viscosa (strain TUFC12733)</name>
    <dbReference type="NCBI Taxonomy" id="1330018"/>
    <lineage>
        <taxon>Eukaryota</taxon>
        <taxon>Fungi</taxon>
        <taxon>Dikarya</taxon>
        <taxon>Basidiomycota</taxon>
        <taxon>Agaricomycotina</taxon>
        <taxon>Dacrymycetes</taxon>
        <taxon>Dacrymycetales</taxon>
        <taxon>Dacrymycetaceae</taxon>
        <taxon>Calocera</taxon>
    </lineage>
</organism>
<sequence>MALFVQGHGLQIVCDRGTHTVVDPHSRLTRDLWGFPEALLAVDIASTLCPFPTQYEGVCALLSMSSTSTDTGHRHGHGILMPSSQGAWVPAILRMQGFLKQSRVGLYGDWDGDPKNCMSAMNRILLEPGSAAFASVWINTWKAIRDIRRWYGAMTHATCADRENRGDMDSIRCAKRVFSRRNINGSRPVDETPLRTAHHALDQAYQRVEHDWLRDDPPLLGVRRNDGQVSPAHSAMFQEGDFVDVAISFDVVHRTNGTFNVYLRLEHIIQLAVFDNLSAPSIIHLRGLQQPQESPAVQRPTMQFAEDENRDETVLY</sequence>
<evidence type="ECO:0000313" key="2">
    <source>
        <dbReference type="Proteomes" id="UP000076738"/>
    </source>
</evidence>
<dbReference type="OrthoDB" id="3270129at2759"/>
<evidence type="ECO:0000313" key="1">
    <source>
        <dbReference type="EMBL" id="KZO94885.1"/>
    </source>
</evidence>
<name>A0A167KQB1_CALVF</name>
<gene>
    <name evidence="1" type="ORF">CALVIDRAFT_528521</name>
</gene>
<reference evidence="1 2" key="1">
    <citation type="journal article" date="2016" name="Mol. Biol. Evol.">
        <title>Comparative Genomics of Early-Diverging Mushroom-Forming Fungi Provides Insights into the Origins of Lignocellulose Decay Capabilities.</title>
        <authorList>
            <person name="Nagy L.G."/>
            <person name="Riley R."/>
            <person name="Tritt A."/>
            <person name="Adam C."/>
            <person name="Daum C."/>
            <person name="Floudas D."/>
            <person name="Sun H."/>
            <person name="Yadav J.S."/>
            <person name="Pangilinan J."/>
            <person name="Larsson K.H."/>
            <person name="Matsuura K."/>
            <person name="Barry K."/>
            <person name="Labutti K."/>
            <person name="Kuo R."/>
            <person name="Ohm R.A."/>
            <person name="Bhattacharya S.S."/>
            <person name="Shirouzu T."/>
            <person name="Yoshinaga Y."/>
            <person name="Martin F.M."/>
            <person name="Grigoriev I.V."/>
            <person name="Hibbett D.S."/>
        </authorList>
    </citation>
    <scope>NUCLEOTIDE SEQUENCE [LARGE SCALE GENOMIC DNA]</scope>
    <source>
        <strain evidence="1 2">TUFC12733</strain>
    </source>
</reference>
<proteinExistence type="predicted"/>
<protein>
    <submittedName>
        <fullName evidence="1">Uncharacterized protein</fullName>
    </submittedName>
</protein>